<proteinExistence type="inferred from homology"/>
<comment type="similarity">
    <text evidence="1">Belongs to the themis family.</text>
</comment>
<gene>
    <name evidence="4" type="primary">THEMIS2</name>
    <name evidence="4" type="ORF">N1851_002687</name>
</gene>
<comment type="caution">
    <text evidence="4">The sequence shown here is derived from an EMBL/GenBank/DDBJ whole genome shotgun (WGS) entry which is preliminary data.</text>
</comment>
<dbReference type="GO" id="GO:0005634">
    <property type="term" value="C:nucleus"/>
    <property type="evidence" value="ECO:0007669"/>
    <property type="project" value="TreeGrafter"/>
</dbReference>
<dbReference type="Proteomes" id="UP001174136">
    <property type="component" value="Unassembled WGS sequence"/>
</dbReference>
<protein>
    <submittedName>
        <fullName evidence="4">Protein THEMIS2</fullName>
    </submittedName>
</protein>
<feature type="domain" description="CABIT" evidence="3">
    <location>
        <begin position="18"/>
        <end position="243"/>
    </location>
</feature>
<feature type="region of interest" description="Disordered" evidence="2">
    <location>
        <begin position="556"/>
        <end position="581"/>
    </location>
</feature>
<evidence type="ECO:0000259" key="3">
    <source>
        <dbReference type="Pfam" id="PF12736"/>
    </source>
</evidence>
<evidence type="ECO:0000313" key="5">
    <source>
        <dbReference type="Proteomes" id="UP001174136"/>
    </source>
</evidence>
<evidence type="ECO:0000313" key="4">
    <source>
        <dbReference type="EMBL" id="KAK0155011.1"/>
    </source>
</evidence>
<feature type="domain" description="CABIT" evidence="3">
    <location>
        <begin position="262"/>
        <end position="494"/>
    </location>
</feature>
<evidence type="ECO:0000256" key="2">
    <source>
        <dbReference type="SAM" id="MobiDB-lite"/>
    </source>
</evidence>
<sequence>MSCLPLQKLISTVDASRLPILLKVCSGIYFQGSVYELSGSEVCFSTGDLVKIIGMELVSVTCEDTTTHLKSDLPLNHKGLFKQVPGGKQYQTLKEMLSGRVLGTGESPLPFSFYSKCELTLDNLSVGPGTLMTALSVDPGGSGGEGTTRCQMSGTQGGSIVVVLPLCCQGEFYQCFSLQDIVSSAQLCSQHFCRIGAADGAKRPLSLCPVYNVEGHMHMRKNTLRFPSSLDMDVEDVTNQDHKPFITPYCLDELLTLPDHTFPIMAQILETPKVEHLVCSGWVKELLRDQQLVLHSKGSVTMALFSSPQKTKQYFLVSEHYGGRFRRKPREFRSVFEMYVAATQAPGLRVTVAGPSQETEEDVNDGLPMGEVLEVVGFQSGGKEVKQLNPNQIADALICRCIEELSDGEEEIEKVSALSPSTSSATLVLSLNWYGFFREVMVNNKKYRIKDLCQQCSLPLDVKVASRDSNLASDPLYGYSLRLEGVMVETIIQASFPSTPELCFTIPTRWLSMVIYFTEHSLPWPKGEPLLGQVDAVTKVRESFYLENCKLIYSQQAPPPRPPKNNLSLARKSMQKPFKPEPLADCNPALSANSSIQEKELSKPSIACKAKESIDRPQVTLSP</sequence>
<dbReference type="GO" id="GO:0005737">
    <property type="term" value="C:cytoplasm"/>
    <property type="evidence" value="ECO:0007669"/>
    <property type="project" value="TreeGrafter"/>
</dbReference>
<dbReference type="InterPro" id="IPR039671">
    <property type="entry name" value="THEMIS"/>
</dbReference>
<dbReference type="GO" id="GO:0050852">
    <property type="term" value="P:T cell receptor signaling pathway"/>
    <property type="evidence" value="ECO:0007669"/>
    <property type="project" value="TreeGrafter"/>
</dbReference>
<evidence type="ECO:0000256" key="1">
    <source>
        <dbReference type="ARBA" id="ARBA00006414"/>
    </source>
</evidence>
<accession>A0AA47P8L4</accession>
<dbReference type="PANTHER" id="PTHR15215">
    <property type="entry name" value="CABIT DOMAIN-CONTAINING PROTEIN"/>
    <property type="match status" value="1"/>
</dbReference>
<name>A0AA47P8L4_MERPO</name>
<dbReference type="InterPro" id="IPR025946">
    <property type="entry name" value="CABIT_dom"/>
</dbReference>
<dbReference type="Pfam" id="PF12736">
    <property type="entry name" value="CABIT"/>
    <property type="match status" value="2"/>
</dbReference>
<organism evidence="4 5">
    <name type="scientific">Merluccius polli</name>
    <name type="common">Benguela hake</name>
    <name type="synonym">Merluccius cadenati</name>
    <dbReference type="NCBI Taxonomy" id="89951"/>
    <lineage>
        <taxon>Eukaryota</taxon>
        <taxon>Metazoa</taxon>
        <taxon>Chordata</taxon>
        <taxon>Craniata</taxon>
        <taxon>Vertebrata</taxon>
        <taxon>Euteleostomi</taxon>
        <taxon>Actinopterygii</taxon>
        <taxon>Neopterygii</taxon>
        <taxon>Teleostei</taxon>
        <taxon>Neoteleostei</taxon>
        <taxon>Acanthomorphata</taxon>
        <taxon>Zeiogadaria</taxon>
        <taxon>Gadariae</taxon>
        <taxon>Gadiformes</taxon>
        <taxon>Gadoidei</taxon>
        <taxon>Merlucciidae</taxon>
        <taxon>Merluccius</taxon>
    </lineage>
</organism>
<dbReference type="AlphaFoldDB" id="A0AA47P8L4"/>
<dbReference type="EMBL" id="JAOPHQ010000311">
    <property type="protein sequence ID" value="KAK0155011.1"/>
    <property type="molecule type" value="Genomic_DNA"/>
</dbReference>
<reference evidence="4" key="1">
    <citation type="journal article" date="2023" name="Front. Mar. Sci.">
        <title>A new Merluccius polli reference genome to investigate the effects of global change in West African waters.</title>
        <authorList>
            <person name="Mateo J.L."/>
            <person name="Blanco-Fernandez C."/>
            <person name="Garcia-Vazquez E."/>
            <person name="Machado-Schiaffino G."/>
        </authorList>
    </citation>
    <scope>NUCLEOTIDE SEQUENCE</scope>
    <source>
        <strain evidence="4">C29</strain>
        <tissue evidence="4">Fin</tissue>
    </source>
</reference>
<dbReference type="PANTHER" id="PTHR15215:SF2">
    <property type="entry name" value="PROTEIN THEMIS2"/>
    <property type="match status" value="1"/>
</dbReference>
<keyword evidence="5" id="KW-1185">Reference proteome</keyword>